<dbReference type="EMBL" id="AEJC01000090">
    <property type="protein sequence ID" value="EKX68315.1"/>
    <property type="molecule type" value="Genomic_DNA"/>
</dbReference>
<evidence type="ECO:0000313" key="2">
    <source>
        <dbReference type="EMBL" id="EKX68315.1"/>
    </source>
</evidence>
<feature type="transmembrane region" description="Helical" evidence="1">
    <location>
        <begin position="151"/>
        <end position="171"/>
    </location>
</feature>
<keyword evidence="1" id="KW-0472">Membrane</keyword>
<name>L1L6K9_9ACTN</name>
<accession>L1L6K9</accession>
<organism evidence="2 3">
    <name type="scientific">Streptomyces ipomoeae 91-03</name>
    <dbReference type="NCBI Taxonomy" id="698759"/>
    <lineage>
        <taxon>Bacteria</taxon>
        <taxon>Bacillati</taxon>
        <taxon>Actinomycetota</taxon>
        <taxon>Actinomycetes</taxon>
        <taxon>Kitasatosporales</taxon>
        <taxon>Streptomycetaceae</taxon>
        <taxon>Streptomyces</taxon>
    </lineage>
</organism>
<feature type="transmembrane region" description="Helical" evidence="1">
    <location>
        <begin position="177"/>
        <end position="195"/>
    </location>
</feature>
<keyword evidence="1" id="KW-0812">Transmembrane</keyword>
<feature type="transmembrane region" description="Helical" evidence="1">
    <location>
        <begin position="20"/>
        <end position="39"/>
    </location>
</feature>
<keyword evidence="3" id="KW-1185">Reference proteome</keyword>
<reference evidence="2 3" key="1">
    <citation type="submission" date="2012-11" db="EMBL/GenBank/DDBJ databases">
        <authorList>
            <person name="Huguet-Tapia J.C."/>
            <person name="Durkin A.S."/>
            <person name="Pettis G.S."/>
            <person name="Badger J.H."/>
        </authorList>
    </citation>
    <scope>NUCLEOTIDE SEQUENCE [LARGE SCALE GENOMIC DNA]</scope>
    <source>
        <strain evidence="2 3">91-03</strain>
    </source>
</reference>
<sequence length="305" mass="34517">MFPVGFVVNVWSNQLYDTRHRAFAVVLFVCSLVLTLWSARQWRGFTESWHAPKQIRRWLIATFHTPAWIRRREKLKVVVWGVIAFKAFMYPLNLFDRIVAAPEQFLDHGKDALKMLAFCFLFPHFARWLEPKDNLLERLEGRVLRAMASRTLANFNGACGAAVLLYAVLSIPSRDYIKALPALAVTIGIATVVATHKMWTRYRKLCTQAHKNIQALMRALEQHPGTENQSVADAWETVELDLRTRVDTGYAFGMRFAPKAVIAALSEAVDTAGKGLPGHQEARDQALADLKIIRSVCAQRLDSVA</sequence>
<evidence type="ECO:0000256" key="1">
    <source>
        <dbReference type="SAM" id="Phobius"/>
    </source>
</evidence>
<dbReference type="Proteomes" id="UP000010411">
    <property type="component" value="Unassembled WGS sequence"/>
</dbReference>
<keyword evidence="1" id="KW-1133">Transmembrane helix</keyword>
<proteinExistence type="predicted"/>
<dbReference type="PATRIC" id="fig|698759.3.peg.1134"/>
<protein>
    <submittedName>
        <fullName evidence="2">Uncharacterized protein</fullName>
    </submittedName>
</protein>
<dbReference type="AlphaFoldDB" id="L1L6K9"/>
<gene>
    <name evidence="2" type="ORF">STRIP9103_04488</name>
</gene>
<evidence type="ECO:0000313" key="3">
    <source>
        <dbReference type="Proteomes" id="UP000010411"/>
    </source>
</evidence>
<comment type="caution">
    <text evidence="2">The sequence shown here is derived from an EMBL/GenBank/DDBJ whole genome shotgun (WGS) entry which is preliminary data.</text>
</comment>